<feature type="domain" description="Carboxymuconolactone decarboxylase-like" evidence="1">
    <location>
        <begin position="55"/>
        <end position="126"/>
    </location>
</feature>
<gene>
    <name evidence="2" type="ORF">GCM10011529_02110</name>
</gene>
<dbReference type="Pfam" id="PF02627">
    <property type="entry name" value="CMD"/>
    <property type="match status" value="1"/>
</dbReference>
<dbReference type="AlphaFoldDB" id="A0A917E2T8"/>
<dbReference type="Proteomes" id="UP000635071">
    <property type="component" value="Unassembled WGS sequence"/>
</dbReference>
<evidence type="ECO:0000313" key="2">
    <source>
        <dbReference type="EMBL" id="GGD99543.1"/>
    </source>
</evidence>
<protein>
    <submittedName>
        <fullName evidence="2">Carboxymuconolactone decarboxylase</fullName>
    </submittedName>
</protein>
<reference evidence="2" key="1">
    <citation type="journal article" date="2014" name="Int. J. Syst. Evol. Microbiol.">
        <title>Complete genome sequence of Corynebacterium casei LMG S-19264T (=DSM 44701T), isolated from a smear-ripened cheese.</title>
        <authorList>
            <consortium name="US DOE Joint Genome Institute (JGI-PGF)"/>
            <person name="Walter F."/>
            <person name="Albersmeier A."/>
            <person name="Kalinowski J."/>
            <person name="Ruckert C."/>
        </authorList>
    </citation>
    <scope>NUCLEOTIDE SEQUENCE</scope>
    <source>
        <strain evidence="2">CGMCC 1.15519</strain>
    </source>
</reference>
<keyword evidence="3" id="KW-1185">Reference proteome</keyword>
<evidence type="ECO:0000259" key="1">
    <source>
        <dbReference type="Pfam" id="PF02627"/>
    </source>
</evidence>
<dbReference type="Gene3D" id="1.20.1290.10">
    <property type="entry name" value="AhpD-like"/>
    <property type="match status" value="1"/>
</dbReference>
<comment type="caution">
    <text evidence="2">The sequence shown here is derived from an EMBL/GenBank/DDBJ whole genome shotgun (WGS) entry which is preliminary data.</text>
</comment>
<organism evidence="2 3">
    <name type="scientific">Sandarakinorhabdus glacialis</name>
    <dbReference type="NCBI Taxonomy" id="1614636"/>
    <lineage>
        <taxon>Bacteria</taxon>
        <taxon>Pseudomonadati</taxon>
        <taxon>Pseudomonadota</taxon>
        <taxon>Alphaproteobacteria</taxon>
        <taxon>Sphingomonadales</taxon>
        <taxon>Sphingosinicellaceae</taxon>
        <taxon>Sandarakinorhabdus</taxon>
    </lineage>
</organism>
<dbReference type="PANTHER" id="PTHR34846">
    <property type="entry name" value="4-CARBOXYMUCONOLACTONE DECARBOXYLASE FAMILY PROTEIN (AFU_ORTHOLOGUE AFUA_6G11590)"/>
    <property type="match status" value="1"/>
</dbReference>
<dbReference type="InterPro" id="IPR003779">
    <property type="entry name" value="CMD-like"/>
</dbReference>
<sequence>MDMPHRIDSPRIAPLEPSEWAPKLHEQLLGNRPAEMGGAAAPVFNIFKTLANHPRLAGQFGRWGNQILFRSSLSARDRELAILRVGWLCRATYEWHHHVAIARDHAGMSEADIELARVGPTDGGSADDVLLRAVDELVGDHFVSAATWALLAERYQQVQLIDLVFVVGQYVMVSMALNSFGVQLEPEYR</sequence>
<dbReference type="RefSeq" id="WP_207792465.1">
    <property type="nucleotide sequence ID" value="NZ_BMJM01000001.1"/>
</dbReference>
<proteinExistence type="predicted"/>
<evidence type="ECO:0000313" key="3">
    <source>
        <dbReference type="Proteomes" id="UP000635071"/>
    </source>
</evidence>
<reference evidence="2" key="2">
    <citation type="submission" date="2020-09" db="EMBL/GenBank/DDBJ databases">
        <authorList>
            <person name="Sun Q."/>
            <person name="Zhou Y."/>
        </authorList>
    </citation>
    <scope>NUCLEOTIDE SEQUENCE</scope>
    <source>
        <strain evidence="2">CGMCC 1.15519</strain>
    </source>
</reference>
<dbReference type="SUPFAM" id="SSF69118">
    <property type="entry name" value="AhpD-like"/>
    <property type="match status" value="1"/>
</dbReference>
<name>A0A917E2T8_9SPHN</name>
<dbReference type="PANTHER" id="PTHR34846:SF5">
    <property type="entry name" value="CARBOXYMUCONOLACTONE DECARBOXYLASE-LIKE DOMAIN-CONTAINING PROTEIN"/>
    <property type="match status" value="1"/>
</dbReference>
<dbReference type="EMBL" id="BMJM01000001">
    <property type="protein sequence ID" value="GGD99543.1"/>
    <property type="molecule type" value="Genomic_DNA"/>
</dbReference>
<dbReference type="InterPro" id="IPR029032">
    <property type="entry name" value="AhpD-like"/>
</dbReference>
<dbReference type="GO" id="GO:0051920">
    <property type="term" value="F:peroxiredoxin activity"/>
    <property type="evidence" value="ECO:0007669"/>
    <property type="project" value="InterPro"/>
</dbReference>
<accession>A0A917E2T8</accession>